<keyword evidence="2" id="KW-1185">Reference proteome</keyword>
<accession>A0A1X1UDP9</accession>
<evidence type="ECO:0000313" key="2">
    <source>
        <dbReference type="Proteomes" id="UP000193010"/>
    </source>
</evidence>
<proteinExistence type="predicted"/>
<comment type="caution">
    <text evidence="1">The sequence shown here is derived from an EMBL/GenBank/DDBJ whole genome shotgun (WGS) entry which is preliminary data.</text>
</comment>
<name>A0A1X1UDP9_MYCFL</name>
<dbReference type="EMBL" id="LQOV01000007">
    <property type="protein sequence ID" value="ORV54934.1"/>
    <property type="molecule type" value="Genomic_DNA"/>
</dbReference>
<gene>
    <name evidence="1" type="ORF">AWC05_13705</name>
</gene>
<reference evidence="1 2" key="1">
    <citation type="submission" date="2016-01" db="EMBL/GenBank/DDBJ databases">
        <title>The new phylogeny of the genus Mycobacterium.</title>
        <authorList>
            <person name="Tarcisio F."/>
            <person name="Conor M."/>
            <person name="Antonella G."/>
            <person name="Elisabetta G."/>
            <person name="Giulia F.S."/>
            <person name="Sara T."/>
            <person name="Anna F."/>
            <person name="Clotilde B."/>
            <person name="Roberto B."/>
            <person name="Veronica D.S."/>
            <person name="Fabio R."/>
            <person name="Monica P."/>
            <person name="Olivier J."/>
            <person name="Enrico T."/>
            <person name="Nicola S."/>
        </authorList>
    </citation>
    <scope>NUCLEOTIDE SEQUENCE [LARGE SCALE GENOMIC DNA]</scope>
    <source>
        <strain evidence="1 2">DSM 44852</strain>
    </source>
</reference>
<dbReference type="AlphaFoldDB" id="A0A1X1UDP9"/>
<dbReference type="Proteomes" id="UP000193010">
    <property type="component" value="Unassembled WGS sequence"/>
</dbReference>
<evidence type="ECO:0000313" key="1">
    <source>
        <dbReference type="EMBL" id="ORV54934.1"/>
    </source>
</evidence>
<protein>
    <submittedName>
        <fullName evidence="1">Uncharacterized protein</fullName>
    </submittedName>
</protein>
<organism evidence="1 2">
    <name type="scientific">Mycobacterium florentinum</name>
    <dbReference type="NCBI Taxonomy" id="292462"/>
    <lineage>
        <taxon>Bacteria</taxon>
        <taxon>Bacillati</taxon>
        <taxon>Actinomycetota</taxon>
        <taxon>Actinomycetes</taxon>
        <taxon>Mycobacteriales</taxon>
        <taxon>Mycobacteriaceae</taxon>
        <taxon>Mycobacterium</taxon>
        <taxon>Mycobacterium simiae complex</taxon>
    </lineage>
</organism>
<dbReference type="STRING" id="292462.AWC05_13705"/>
<sequence length="100" mass="11139">MTATELVDIELTDDEHDLLGHGLNEYGGPIRNQAVMARALGLPDEKSLDGSIHRLATALGRKEPMSRLDWARVVFLRGLATWLAPAWISDPTFTTTKRLR</sequence>